<organism evidence="2 3">
    <name type="scientific">Streptomyces cinereospinus</name>
    <dbReference type="NCBI Taxonomy" id="285561"/>
    <lineage>
        <taxon>Bacteria</taxon>
        <taxon>Bacillati</taxon>
        <taxon>Actinomycetota</taxon>
        <taxon>Actinomycetes</taxon>
        <taxon>Kitasatosporales</taxon>
        <taxon>Streptomycetaceae</taxon>
        <taxon>Streptomyces</taxon>
    </lineage>
</organism>
<keyword evidence="3" id="KW-1185">Reference proteome</keyword>
<reference evidence="2 3" key="1">
    <citation type="submission" date="2024-09" db="EMBL/GenBank/DDBJ databases">
        <authorList>
            <person name="Sun Q."/>
            <person name="Mori K."/>
        </authorList>
    </citation>
    <scope>NUCLEOTIDE SEQUENCE [LARGE SCALE GENOMIC DNA]</scope>
    <source>
        <strain evidence="2 3">JCM 6917</strain>
    </source>
</reference>
<dbReference type="InterPro" id="IPR004183">
    <property type="entry name" value="Xdiol_dOase_suB"/>
</dbReference>
<dbReference type="Pfam" id="PF02900">
    <property type="entry name" value="LigB"/>
    <property type="match status" value="1"/>
</dbReference>
<gene>
    <name evidence="2" type="ORF">ACFF45_12425</name>
</gene>
<accession>A0ABV5MZM6</accession>
<evidence type="ECO:0000259" key="1">
    <source>
        <dbReference type="Pfam" id="PF02900"/>
    </source>
</evidence>
<comment type="caution">
    <text evidence="2">The sequence shown here is derived from an EMBL/GenBank/DDBJ whole genome shotgun (WGS) entry which is preliminary data.</text>
</comment>
<sequence length="324" mass="35161">MSSTESTAYLACVVHVPLFTMQDREINADAWAAYDARVAEFRSFDPDLVIVFGGDHYDNVFLNLAPQFMIGHKAWAVDDCGGKPGVLDVPSDISRKLADYLVEQEFDIATSYDMGVDHGFSNVLGHFLGELDAKPVIPIHVNVLSDPRPTMRRCRALGEAIGTFARTLGLKVAFLGSGGLSHQTDAIFPQYDTAPDEVTRDYIVSGGARGALTRTAFMEKIQTDMDDLSGQLVSGELRVPWINKEWDEKFLATFAGDLTAFDSWTDQEILEAGGGGGSEIRQWVAAAAAAQACGADERVVDYYSPDTATAVGVGIAHSRLRTAR</sequence>
<dbReference type="Proteomes" id="UP001589709">
    <property type="component" value="Unassembled WGS sequence"/>
</dbReference>
<dbReference type="SUPFAM" id="SSF53213">
    <property type="entry name" value="LigB-like"/>
    <property type="match status" value="1"/>
</dbReference>
<protein>
    <recommendedName>
        <fullName evidence="1">Extradiol ring-cleavage dioxygenase class III enzyme subunit B domain-containing protein</fullName>
    </recommendedName>
</protein>
<proteinExistence type="predicted"/>
<dbReference type="EMBL" id="JBHMCY010000018">
    <property type="protein sequence ID" value="MFB9463489.1"/>
    <property type="molecule type" value="Genomic_DNA"/>
</dbReference>
<feature type="domain" description="Extradiol ring-cleavage dioxygenase class III enzyme subunit B" evidence="1">
    <location>
        <begin position="10"/>
        <end position="311"/>
    </location>
</feature>
<name>A0ABV5MZM6_9ACTN</name>
<evidence type="ECO:0000313" key="2">
    <source>
        <dbReference type="EMBL" id="MFB9463489.1"/>
    </source>
</evidence>
<dbReference type="RefSeq" id="WP_381345678.1">
    <property type="nucleotide sequence ID" value="NZ_JBHMCY010000018.1"/>
</dbReference>
<evidence type="ECO:0000313" key="3">
    <source>
        <dbReference type="Proteomes" id="UP001589709"/>
    </source>
</evidence>
<dbReference type="Gene3D" id="3.40.830.10">
    <property type="entry name" value="LigB-like"/>
    <property type="match status" value="1"/>
</dbReference>